<dbReference type="AlphaFoldDB" id="A0A2N0UQU2"/>
<dbReference type="InterPro" id="IPR016024">
    <property type="entry name" value="ARM-type_fold"/>
</dbReference>
<evidence type="ECO:0008006" key="3">
    <source>
        <dbReference type="Google" id="ProtNLM"/>
    </source>
</evidence>
<evidence type="ECO:0000313" key="2">
    <source>
        <dbReference type="Proteomes" id="UP000233425"/>
    </source>
</evidence>
<dbReference type="RefSeq" id="WP_101029198.1">
    <property type="nucleotide sequence ID" value="NZ_CABMMZ010000056.1"/>
</dbReference>
<dbReference type="EMBL" id="NNSR01000056">
    <property type="protein sequence ID" value="PKD29374.1"/>
    <property type="molecule type" value="Genomic_DNA"/>
</dbReference>
<evidence type="ECO:0000313" key="1">
    <source>
        <dbReference type="EMBL" id="PKD29374.1"/>
    </source>
</evidence>
<name>A0A2N0UQU2_9FIRM</name>
<dbReference type="SUPFAM" id="SSF48371">
    <property type="entry name" value="ARM repeat"/>
    <property type="match status" value="1"/>
</dbReference>
<protein>
    <recommendedName>
        <fullName evidence="3">HEAT repeat domain-containing protein</fullName>
    </recommendedName>
</protein>
<reference evidence="1" key="1">
    <citation type="journal article" date="2018" name="Environ. Microbiol.">
        <title>Sporulation capability and amylosome conservation among diverse human colonic and rumen isolates of the keystone starch-degrader Ruminococcus bromii.</title>
        <authorList>
            <person name="Mukhopadhya I."/>
            <person name="Morais S."/>
            <person name="Laverde-Gomez J."/>
            <person name="Sheridan P.O."/>
            <person name="Walker A.W."/>
            <person name="Kelly W."/>
            <person name="Klieve A.V."/>
            <person name="Ouwerkerk D."/>
            <person name="Duncan S.H."/>
            <person name="Louis P."/>
            <person name="Koropatkin N."/>
            <person name="Cockburn D."/>
            <person name="Kibler R."/>
            <person name="Cooper P.J."/>
            <person name="Sandoval C."/>
            <person name="Crost E."/>
            <person name="Juge N."/>
            <person name="Bayer E.A."/>
            <person name="Flint H.J."/>
        </authorList>
    </citation>
    <scope>NUCLEOTIDE SEQUENCE [LARGE SCALE GENOMIC DNA]</scope>
    <source>
        <strain evidence="1">ATCC 27255</strain>
    </source>
</reference>
<sequence length="192" mass="22556">MKIEQIFREFERALENEYYMELAKKEVMTVPLLIEVFLDDDYANSLWAEQLLECISGENPKLLYPFFEYIAKGLDSKNSYLAWNTWKILVRLLPVDSDNKFELVKEKFYDALLSHNLPEFSIACDCAVPVFYSKPNEQERILNIMKKSSEKKFYLGNDELKNSGKMAEEKVQIFLERIINDKTKAENNALLI</sequence>
<accession>A0A2N0UQU2</accession>
<proteinExistence type="predicted"/>
<keyword evidence="2" id="KW-1185">Reference proteome</keyword>
<comment type="caution">
    <text evidence="1">The sequence shown here is derived from an EMBL/GenBank/DDBJ whole genome shotgun (WGS) entry which is preliminary data.</text>
</comment>
<dbReference type="Proteomes" id="UP000233425">
    <property type="component" value="Unassembled WGS sequence"/>
</dbReference>
<gene>
    <name evidence="1" type="ORF">RBATCC27255_01201</name>
</gene>
<organism evidence="1 2">
    <name type="scientific">Ruminococcus bromii</name>
    <dbReference type="NCBI Taxonomy" id="40518"/>
    <lineage>
        <taxon>Bacteria</taxon>
        <taxon>Bacillati</taxon>
        <taxon>Bacillota</taxon>
        <taxon>Clostridia</taxon>
        <taxon>Eubacteriales</taxon>
        <taxon>Oscillospiraceae</taxon>
        <taxon>Ruminococcus</taxon>
    </lineage>
</organism>